<dbReference type="PANTHER" id="PTHR42852">
    <property type="entry name" value="THIOL:DISULFIDE INTERCHANGE PROTEIN DSBE"/>
    <property type="match status" value="1"/>
</dbReference>
<dbReference type="Gene3D" id="3.40.30.10">
    <property type="entry name" value="Glutaredoxin"/>
    <property type="match status" value="1"/>
</dbReference>
<dbReference type="AlphaFoldDB" id="A0A7K3WKF2"/>
<dbReference type="InterPro" id="IPR000866">
    <property type="entry name" value="AhpC/TSA"/>
</dbReference>
<dbReference type="EMBL" id="JAAGVY010000001">
    <property type="protein sequence ID" value="NEN22130.1"/>
    <property type="molecule type" value="Genomic_DNA"/>
</dbReference>
<reference evidence="2 3" key="1">
    <citation type="submission" date="2020-02" db="EMBL/GenBank/DDBJ databases">
        <title>Out from the shadows clarifying the taxonomy of the family Cryomorphaceae and related taxa by utilizing the GTDB taxonomic framework.</title>
        <authorList>
            <person name="Bowman J.P."/>
        </authorList>
    </citation>
    <scope>NUCLEOTIDE SEQUENCE [LARGE SCALE GENOMIC DNA]</scope>
    <source>
        <strain evidence="2 3">QSSC 1-22</strain>
    </source>
</reference>
<dbReference type="CDD" id="cd02966">
    <property type="entry name" value="TlpA_like_family"/>
    <property type="match status" value="1"/>
</dbReference>
<evidence type="ECO:0000313" key="2">
    <source>
        <dbReference type="EMBL" id="NEN22130.1"/>
    </source>
</evidence>
<accession>A0A7K3WKF2</accession>
<dbReference type="SUPFAM" id="SSF52833">
    <property type="entry name" value="Thioredoxin-like"/>
    <property type="match status" value="1"/>
</dbReference>
<dbReference type="PROSITE" id="PS51352">
    <property type="entry name" value="THIOREDOXIN_2"/>
    <property type="match status" value="1"/>
</dbReference>
<organism evidence="2 3">
    <name type="scientific">Cryomorpha ignava</name>
    <dbReference type="NCBI Taxonomy" id="101383"/>
    <lineage>
        <taxon>Bacteria</taxon>
        <taxon>Pseudomonadati</taxon>
        <taxon>Bacteroidota</taxon>
        <taxon>Flavobacteriia</taxon>
        <taxon>Flavobacteriales</taxon>
        <taxon>Cryomorphaceae</taxon>
        <taxon>Cryomorpha</taxon>
    </lineage>
</organism>
<proteinExistence type="predicted"/>
<protein>
    <submittedName>
        <fullName evidence="2">TlpA family protein disulfide reductase</fullName>
    </submittedName>
</protein>
<keyword evidence="3" id="KW-1185">Reference proteome</keyword>
<feature type="domain" description="Thioredoxin" evidence="1">
    <location>
        <begin position="270"/>
        <end position="433"/>
    </location>
</feature>
<dbReference type="InterPro" id="IPR013766">
    <property type="entry name" value="Thioredoxin_domain"/>
</dbReference>
<dbReference type="Pfam" id="PF00578">
    <property type="entry name" value="AhpC-TSA"/>
    <property type="match status" value="1"/>
</dbReference>
<evidence type="ECO:0000259" key="1">
    <source>
        <dbReference type="PROSITE" id="PS51352"/>
    </source>
</evidence>
<dbReference type="Proteomes" id="UP000486602">
    <property type="component" value="Unassembled WGS sequence"/>
</dbReference>
<dbReference type="GO" id="GO:0016209">
    <property type="term" value="F:antioxidant activity"/>
    <property type="evidence" value="ECO:0007669"/>
    <property type="project" value="InterPro"/>
</dbReference>
<dbReference type="GO" id="GO:0016491">
    <property type="term" value="F:oxidoreductase activity"/>
    <property type="evidence" value="ECO:0007669"/>
    <property type="project" value="InterPro"/>
</dbReference>
<dbReference type="InterPro" id="IPR050553">
    <property type="entry name" value="Thioredoxin_ResA/DsbE_sf"/>
</dbReference>
<evidence type="ECO:0000313" key="3">
    <source>
        <dbReference type="Proteomes" id="UP000486602"/>
    </source>
</evidence>
<sequence>MERERVGFNRPFFVLIFLQPMRKLTLIILIAALSACQNKEPNADNKDTSIKLLQNGEWRFSLKIENEELPFNVELSNVASKDPKAVILNGDERIESSQVTIKADSIWIRLPVFDTELRGKIESQNLITGFWINKTRQNYSIPFVAEYNKNFRFTPAKTSTVIKDRYHVIFGPNSEDQWDAILLLNQNPNKITGTFITETGDYRYLEGNIMNDKLYLSTFDGSHAFLFHADIDGDSLINGSFVSGIHYQADWLGNADTTFTLRKPQDLTYLKEGYEYLDFKLPNENGDTVTWDDMNLANKVVIVDIMGSWCPNCMDASASLKELTASYNSDEIEILPIAFELTSDLDAARKRIFKMQSDLGMKKKFLFGGYVSKEKAADTFPMLNKIMSYPTLIFIGKDREIKQIYTGFYGPGTGTYYTEFMSNTKKLLDRLVAEEG</sequence>
<gene>
    <name evidence="2" type="ORF">G3O08_01260</name>
</gene>
<comment type="caution">
    <text evidence="2">The sequence shown here is derived from an EMBL/GenBank/DDBJ whole genome shotgun (WGS) entry which is preliminary data.</text>
</comment>
<dbReference type="InterPro" id="IPR036249">
    <property type="entry name" value="Thioredoxin-like_sf"/>
</dbReference>
<name>A0A7K3WKF2_9FLAO</name>
<dbReference type="PANTHER" id="PTHR42852:SF17">
    <property type="entry name" value="THIOREDOXIN-LIKE PROTEIN HI_1115"/>
    <property type="match status" value="1"/>
</dbReference>